<proteinExistence type="predicted"/>
<dbReference type="RefSeq" id="WP_193500584.1">
    <property type="nucleotide sequence ID" value="NZ_JADCKC010000002.1"/>
</dbReference>
<evidence type="ECO:0000313" key="2">
    <source>
        <dbReference type="Proteomes" id="UP000768567"/>
    </source>
</evidence>
<sequence length="260" mass="29753">MEHILSLSYGKDSLACLGAIEKLGWPLGRIVHAEVWATDTIPADLPPMVEFKAKADKIIKERYGIEVEHVRGQKSYDDCFYMICGENGRAAKNKCVGGIYGWPFQRGPWCNSRLKQSVLAKLPKNSVQYVGIAADEPGRFHVFSDKKKSPLVEAGWDEAKCRKWCEENDLLSPIYTTATRGGCWFCHNQGVEQLRLLRKNYPDLWALMLKWDSDSPVSFHADGHTVHDFDERFALEDQGIVSADEPWKWSYLDEVQLKWR</sequence>
<evidence type="ECO:0000313" key="1">
    <source>
        <dbReference type="EMBL" id="MBE5037291.1"/>
    </source>
</evidence>
<keyword evidence="2" id="KW-1185">Reference proteome</keyword>
<comment type="caution">
    <text evidence="1">The sequence shown here is derived from an EMBL/GenBank/DDBJ whole genome shotgun (WGS) entry which is preliminary data.</text>
</comment>
<dbReference type="InterPro" id="IPR014729">
    <property type="entry name" value="Rossmann-like_a/b/a_fold"/>
</dbReference>
<reference evidence="1 2" key="1">
    <citation type="submission" date="2020-10" db="EMBL/GenBank/DDBJ databases">
        <title>ChiBAC.</title>
        <authorList>
            <person name="Zenner C."/>
            <person name="Hitch T.C.A."/>
            <person name="Clavel T."/>
        </authorList>
    </citation>
    <scope>NUCLEOTIDE SEQUENCE [LARGE SCALE GENOMIC DNA]</scope>
    <source>
        <strain evidence="1 2">DSM 109015</strain>
    </source>
</reference>
<dbReference type="Proteomes" id="UP000768567">
    <property type="component" value="Unassembled WGS sequence"/>
</dbReference>
<gene>
    <name evidence="1" type="ORF">INF35_05815</name>
</gene>
<dbReference type="EMBL" id="JADCKC010000002">
    <property type="protein sequence ID" value="MBE5037291.1"/>
    <property type="molecule type" value="Genomic_DNA"/>
</dbReference>
<organism evidence="1 2">
    <name type="scientific">Gemmiger gallinarum</name>
    <dbReference type="NCBI Taxonomy" id="2779354"/>
    <lineage>
        <taxon>Bacteria</taxon>
        <taxon>Bacillati</taxon>
        <taxon>Bacillota</taxon>
        <taxon>Clostridia</taxon>
        <taxon>Eubacteriales</taxon>
        <taxon>Gemmiger</taxon>
    </lineage>
</organism>
<protein>
    <submittedName>
        <fullName evidence="1">Reductase</fullName>
    </submittedName>
</protein>
<name>A0ABR9R2E2_9FIRM</name>
<dbReference type="Gene3D" id="3.40.50.620">
    <property type="entry name" value="HUPs"/>
    <property type="match status" value="1"/>
</dbReference>
<accession>A0ABR9R2E2</accession>